<keyword evidence="2" id="KW-1185">Reference proteome</keyword>
<gene>
    <name evidence="1" type="ORF">NDU88_005522</name>
</gene>
<reference evidence="1" key="1">
    <citation type="journal article" date="2022" name="bioRxiv">
        <title>Sequencing and chromosome-scale assembly of the giantPleurodeles waltlgenome.</title>
        <authorList>
            <person name="Brown T."/>
            <person name="Elewa A."/>
            <person name="Iarovenko S."/>
            <person name="Subramanian E."/>
            <person name="Araus A.J."/>
            <person name="Petzold A."/>
            <person name="Susuki M."/>
            <person name="Suzuki K.-i.T."/>
            <person name="Hayashi T."/>
            <person name="Toyoda A."/>
            <person name="Oliveira C."/>
            <person name="Osipova E."/>
            <person name="Leigh N.D."/>
            <person name="Simon A."/>
            <person name="Yun M.H."/>
        </authorList>
    </citation>
    <scope>NUCLEOTIDE SEQUENCE</scope>
    <source>
        <strain evidence="1">20211129_DDA</strain>
        <tissue evidence="1">Liver</tissue>
    </source>
</reference>
<organism evidence="1 2">
    <name type="scientific">Pleurodeles waltl</name>
    <name type="common">Iberian ribbed newt</name>
    <dbReference type="NCBI Taxonomy" id="8319"/>
    <lineage>
        <taxon>Eukaryota</taxon>
        <taxon>Metazoa</taxon>
        <taxon>Chordata</taxon>
        <taxon>Craniata</taxon>
        <taxon>Vertebrata</taxon>
        <taxon>Euteleostomi</taxon>
        <taxon>Amphibia</taxon>
        <taxon>Batrachia</taxon>
        <taxon>Caudata</taxon>
        <taxon>Salamandroidea</taxon>
        <taxon>Salamandridae</taxon>
        <taxon>Pleurodelinae</taxon>
        <taxon>Pleurodeles</taxon>
    </lineage>
</organism>
<dbReference type="Proteomes" id="UP001066276">
    <property type="component" value="Chromosome 3_1"/>
</dbReference>
<accession>A0AAV7UIB4</accession>
<dbReference type="AlphaFoldDB" id="A0AAV7UIB4"/>
<name>A0AAV7UIB4_PLEWA</name>
<sequence>MSGALCRSLQRVAAECLAGHTAWDTQQRCSVFHQKGKREASSKHRAEAQEHRAMLTSATACTGPSLRPQAHVAAGFL</sequence>
<evidence type="ECO:0000313" key="1">
    <source>
        <dbReference type="EMBL" id="KAJ1188765.1"/>
    </source>
</evidence>
<evidence type="ECO:0000313" key="2">
    <source>
        <dbReference type="Proteomes" id="UP001066276"/>
    </source>
</evidence>
<proteinExistence type="predicted"/>
<protein>
    <submittedName>
        <fullName evidence="1">Uncharacterized protein</fullName>
    </submittedName>
</protein>
<comment type="caution">
    <text evidence="1">The sequence shown here is derived from an EMBL/GenBank/DDBJ whole genome shotgun (WGS) entry which is preliminary data.</text>
</comment>
<dbReference type="EMBL" id="JANPWB010000005">
    <property type="protein sequence ID" value="KAJ1188765.1"/>
    <property type="molecule type" value="Genomic_DNA"/>
</dbReference>